<evidence type="ECO:0000256" key="3">
    <source>
        <dbReference type="ARBA" id="ARBA00022729"/>
    </source>
</evidence>
<dbReference type="HOGENOM" id="CLU_037628_3_2_0"/>
<dbReference type="GO" id="GO:0030246">
    <property type="term" value="F:carbohydrate binding"/>
    <property type="evidence" value="ECO:0007669"/>
    <property type="project" value="UniProtKB-ARBA"/>
</dbReference>
<dbReference type="STRING" id="1499967.U27_01559"/>
<dbReference type="eggNOG" id="COG1879">
    <property type="taxonomic scope" value="Bacteria"/>
</dbReference>
<sequence>MKKIALLLCLVIAVFGVSAYSQEAPKKVTIGMAIHGTDNEYWNQEAEGGKLFAASLPAGTAEVQVLTCDGDDAKQLNGIKALIAAKGKDVILYVDPSNAPNTAAIAEVCEEAQVYWVSVWHLAKGLDPTKYKYYVAHSSVDGFTQGYQIANAMFKTFKTPGQGKILALQGMLGNDSAVERYAGLQKALEENPGIELVDTQVADWSPQKALTITETWLAKYPDIDGIWCANDGMALGAIQALKAKKLNGIVKTCGVDGVSEAIKAIEDGDMVCTVANNGFLQGGYMVAYAYAAYTGKIDPAKLPFEKRLFLTKAEYVDKNNLEEYKKAFMSGTPTYDFNNLDYPIAGPFTLKK</sequence>
<dbReference type="PANTHER" id="PTHR46847">
    <property type="entry name" value="D-ALLOSE-BINDING PERIPLASMIC PROTEIN-RELATED"/>
    <property type="match status" value="1"/>
</dbReference>
<evidence type="ECO:0000259" key="5">
    <source>
        <dbReference type="Pfam" id="PF13407"/>
    </source>
</evidence>
<keyword evidence="7" id="KW-1185">Reference proteome</keyword>
<organism evidence="6">
    <name type="scientific">Vecturithrix granuli</name>
    <dbReference type="NCBI Taxonomy" id="1499967"/>
    <lineage>
        <taxon>Bacteria</taxon>
        <taxon>Candidatus Moduliflexota</taxon>
        <taxon>Candidatus Vecturitrichia</taxon>
        <taxon>Candidatus Vecturitrichales</taxon>
        <taxon>Candidatus Vecturitrichaceae</taxon>
        <taxon>Candidatus Vecturithrix</taxon>
    </lineage>
</organism>
<feature type="domain" description="Periplasmic binding protein" evidence="5">
    <location>
        <begin position="30"/>
        <end position="296"/>
    </location>
</feature>
<name>A0A081CAQ3_VECG1</name>
<dbReference type="SUPFAM" id="SSF53822">
    <property type="entry name" value="Periplasmic binding protein-like I"/>
    <property type="match status" value="1"/>
</dbReference>
<reference evidence="6" key="1">
    <citation type="journal article" date="2015" name="PeerJ">
        <title>First genomic representation of candidate bacterial phylum KSB3 points to enhanced environmental sensing as a trigger of wastewater bulking.</title>
        <authorList>
            <person name="Sekiguchi Y."/>
            <person name="Ohashi A."/>
            <person name="Parks D.H."/>
            <person name="Yamauchi T."/>
            <person name="Tyson G.W."/>
            <person name="Hugenholtz P."/>
        </authorList>
    </citation>
    <scope>NUCLEOTIDE SEQUENCE [LARGE SCALE GENOMIC DNA]</scope>
</reference>
<keyword evidence="3 4" id="KW-0732">Signal</keyword>
<dbReference type="InterPro" id="IPR025997">
    <property type="entry name" value="SBP_2_dom"/>
</dbReference>
<evidence type="ECO:0000313" key="7">
    <source>
        <dbReference type="Proteomes" id="UP000030661"/>
    </source>
</evidence>
<gene>
    <name evidence="6" type="ORF">U27_01559</name>
</gene>
<dbReference type="GO" id="GO:0030313">
    <property type="term" value="C:cell envelope"/>
    <property type="evidence" value="ECO:0007669"/>
    <property type="project" value="UniProtKB-SubCell"/>
</dbReference>
<feature type="chain" id="PRO_5001755583" evidence="4">
    <location>
        <begin position="20"/>
        <end position="352"/>
    </location>
</feature>
<dbReference type="PANTHER" id="PTHR46847:SF1">
    <property type="entry name" value="D-ALLOSE-BINDING PERIPLASMIC PROTEIN-RELATED"/>
    <property type="match status" value="1"/>
</dbReference>
<dbReference type="Gene3D" id="3.40.50.2300">
    <property type="match status" value="2"/>
</dbReference>
<protein>
    <submittedName>
        <fullName evidence="6">Twin-arginine translocation pathway signal</fullName>
    </submittedName>
</protein>
<evidence type="ECO:0000256" key="2">
    <source>
        <dbReference type="ARBA" id="ARBA00007639"/>
    </source>
</evidence>
<evidence type="ECO:0000313" key="6">
    <source>
        <dbReference type="EMBL" id="GAK61658.1"/>
    </source>
</evidence>
<dbReference type="AlphaFoldDB" id="A0A081CAQ3"/>
<dbReference type="InterPro" id="IPR028082">
    <property type="entry name" value="Peripla_BP_I"/>
</dbReference>
<dbReference type="Pfam" id="PF13407">
    <property type="entry name" value="Peripla_BP_4"/>
    <property type="match status" value="1"/>
</dbReference>
<evidence type="ECO:0000256" key="4">
    <source>
        <dbReference type="SAM" id="SignalP"/>
    </source>
</evidence>
<proteinExistence type="inferred from homology"/>
<dbReference type="Proteomes" id="UP000030661">
    <property type="component" value="Unassembled WGS sequence"/>
</dbReference>
<dbReference type="CDD" id="cd01536">
    <property type="entry name" value="PBP1_ABC_sugar_binding-like"/>
    <property type="match status" value="1"/>
</dbReference>
<feature type="signal peptide" evidence="4">
    <location>
        <begin position="1"/>
        <end position="19"/>
    </location>
</feature>
<evidence type="ECO:0000256" key="1">
    <source>
        <dbReference type="ARBA" id="ARBA00004196"/>
    </source>
</evidence>
<comment type="similarity">
    <text evidence="2">Belongs to the bacterial solute-binding protein 2 family.</text>
</comment>
<dbReference type="EMBL" id="DF820481">
    <property type="protein sequence ID" value="GAK61658.1"/>
    <property type="molecule type" value="Genomic_DNA"/>
</dbReference>
<comment type="subcellular location">
    <subcellularLocation>
        <location evidence="1">Cell envelope</location>
    </subcellularLocation>
</comment>
<accession>A0A081CAQ3</accession>